<gene>
    <name evidence="6" type="ORF">M0813_24515</name>
</gene>
<comment type="caution">
    <text evidence="6">The sequence shown here is derived from an EMBL/GenBank/DDBJ whole genome shotgun (WGS) entry which is preliminary data.</text>
</comment>
<keyword evidence="2" id="KW-0808">Transferase</keyword>
<dbReference type="Pfam" id="PF11380">
    <property type="entry name" value="Stealth_CR2"/>
    <property type="match status" value="1"/>
</dbReference>
<feature type="compositionally biased region" description="Basic and acidic residues" evidence="3">
    <location>
        <begin position="94"/>
        <end position="109"/>
    </location>
</feature>
<evidence type="ECO:0000256" key="2">
    <source>
        <dbReference type="ARBA" id="ARBA00022679"/>
    </source>
</evidence>
<evidence type="ECO:0000259" key="5">
    <source>
        <dbReference type="Pfam" id="PF11380"/>
    </source>
</evidence>
<keyword evidence="7" id="KW-1185">Reference proteome</keyword>
<evidence type="ECO:0000256" key="4">
    <source>
        <dbReference type="SAM" id="Phobius"/>
    </source>
</evidence>
<keyword evidence="4" id="KW-1133">Transmembrane helix</keyword>
<dbReference type="InterPro" id="IPR021520">
    <property type="entry name" value="Stealth_CR2"/>
</dbReference>
<dbReference type="PANTHER" id="PTHR24045:SF0">
    <property type="entry name" value="N-ACETYLGLUCOSAMINE-1-PHOSPHOTRANSFERASE SUBUNITS ALPHA_BETA"/>
    <property type="match status" value="1"/>
</dbReference>
<sequence>MSASLSNLIEFKLLCMCMYARMHVCVCVCTCARARVRDCGTIFHNFDCQRKMRQNYKRAMILFTFTILFLFLFLSKKPKVKVQEPWNENAQEQETDRPTNKYQKEEKARNSLLNQIEEIDSKKKKMEKQLRNVEKQRVVLQGDIKSFESEKKEYEREKKRMDLDEERVVIYDKYIMEDLEFEFKKQEYRVESQLLEIEKRESEIQTREEENEKRKIDSGKEDEYASEKKEIEEEKTKIENLKEEMEIPQKEFEIVKQDYLLKKNLFQDIGNIDVVYTWKGIKRDKGQDPSNRYNYELQYSLRSIDKYLPWVNKIYILMNSGADYPYWIKHDYPGKIRIIDQCELFESKEYCPSDNTFAAYSVAHRIPGLANKFILMDHDFFFNKPITRNYFYTRNDLPIIYETRMYQPTYRSRDELLDFIKEEGYPQHKYARYSHIPKPMRRDFLIRFDEKYPGYAGLIQSHLEPHNFLTEDYSMIYFEFLYQQKWMRKLNIDKAKFFQFPFSYRNNFKKQIDGLHEKLSNEDIITFSCNNNYAQNNSRYLSQRAILFDFFEKLYPNVPDYEITNPDHKKYS</sequence>
<feature type="region of interest" description="Disordered" evidence="3">
    <location>
        <begin position="85"/>
        <end position="109"/>
    </location>
</feature>
<evidence type="ECO:0000313" key="6">
    <source>
        <dbReference type="EMBL" id="KAJ6240173.1"/>
    </source>
</evidence>
<dbReference type="InterPro" id="IPR047141">
    <property type="entry name" value="Stealth"/>
</dbReference>
<dbReference type="Proteomes" id="UP001150062">
    <property type="component" value="Unassembled WGS sequence"/>
</dbReference>
<evidence type="ECO:0000256" key="1">
    <source>
        <dbReference type="ARBA" id="ARBA00007583"/>
    </source>
</evidence>
<name>A0ABQ8Y5S6_9EUKA</name>
<keyword evidence="4" id="KW-0812">Transmembrane</keyword>
<dbReference type="EMBL" id="JAOAOG010000213">
    <property type="protein sequence ID" value="KAJ6240173.1"/>
    <property type="molecule type" value="Genomic_DNA"/>
</dbReference>
<keyword evidence="4" id="KW-0472">Membrane</keyword>
<comment type="similarity">
    <text evidence="1">Belongs to the stealth family.</text>
</comment>
<accession>A0ABQ8Y5S6</accession>
<evidence type="ECO:0000256" key="3">
    <source>
        <dbReference type="SAM" id="MobiDB-lite"/>
    </source>
</evidence>
<proteinExistence type="inferred from homology"/>
<feature type="region of interest" description="Disordered" evidence="3">
    <location>
        <begin position="202"/>
        <end position="229"/>
    </location>
</feature>
<protein>
    <recommendedName>
        <fullName evidence="5">Stealth protein CR2 conserved region 2 domain-containing protein</fullName>
    </recommendedName>
</protein>
<reference evidence="6" key="1">
    <citation type="submission" date="2022-08" db="EMBL/GenBank/DDBJ databases">
        <title>Novel sulfate-reducing endosymbionts in the free-living metamonad Anaeramoeba.</title>
        <authorList>
            <person name="Jerlstrom-Hultqvist J."/>
            <person name="Cepicka I."/>
            <person name="Gallot-Lavallee L."/>
            <person name="Salas-Leiva D."/>
            <person name="Curtis B.A."/>
            <person name="Zahonova K."/>
            <person name="Pipaliya S."/>
            <person name="Dacks J."/>
            <person name="Roger A.J."/>
        </authorList>
    </citation>
    <scope>NUCLEOTIDE SEQUENCE</scope>
    <source>
        <strain evidence="6">Schooner1</strain>
    </source>
</reference>
<organism evidence="6 7">
    <name type="scientific">Anaeramoeba flamelloides</name>
    <dbReference type="NCBI Taxonomy" id="1746091"/>
    <lineage>
        <taxon>Eukaryota</taxon>
        <taxon>Metamonada</taxon>
        <taxon>Anaeramoebidae</taxon>
        <taxon>Anaeramoeba</taxon>
    </lineage>
</organism>
<evidence type="ECO:0000313" key="7">
    <source>
        <dbReference type="Proteomes" id="UP001150062"/>
    </source>
</evidence>
<feature type="domain" description="Stealth protein CR2 conserved region 2" evidence="5">
    <location>
        <begin position="295"/>
        <end position="396"/>
    </location>
</feature>
<dbReference type="PANTHER" id="PTHR24045">
    <property type="match status" value="1"/>
</dbReference>
<feature type="transmembrane region" description="Helical" evidence="4">
    <location>
        <begin position="59"/>
        <end position="75"/>
    </location>
</feature>